<gene>
    <name evidence="2" type="ORF">ACFOY2_54455</name>
</gene>
<feature type="domain" description="NAD(P)-binding" evidence="1">
    <location>
        <begin position="13"/>
        <end position="173"/>
    </location>
</feature>
<organism evidence="2 3">
    <name type="scientific">Nonomuraea purpurea</name>
    <dbReference type="NCBI Taxonomy" id="1849276"/>
    <lineage>
        <taxon>Bacteria</taxon>
        <taxon>Bacillati</taxon>
        <taxon>Actinomycetota</taxon>
        <taxon>Actinomycetes</taxon>
        <taxon>Streptosporangiales</taxon>
        <taxon>Streptosporangiaceae</taxon>
        <taxon>Nonomuraea</taxon>
    </lineage>
</organism>
<evidence type="ECO:0000259" key="1">
    <source>
        <dbReference type="Pfam" id="PF13460"/>
    </source>
</evidence>
<dbReference type="InterPro" id="IPR016040">
    <property type="entry name" value="NAD(P)-bd_dom"/>
</dbReference>
<evidence type="ECO:0000313" key="3">
    <source>
        <dbReference type="Proteomes" id="UP001595851"/>
    </source>
</evidence>
<evidence type="ECO:0000313" key="2">
    <source>
        <dbReference type="EMBL" id="MFC4016295.1"/>
    </source>
</evidence>
<dbReference type="PANTHER" id="PTHR43162:SF1">
    <property type="entry name" value="PRESTALK A DIFFERENTIATION PROTEIN A"/>
    <property type="match status" value="1"/>
</dbReference>
<reference evidence="3" key="1">
    <citation type="journal article" date="2019" name="Int. J. Syst. Evol. Microbiol.">
        <title>The Global Catalogue of Microorganisms (GCM) 10K type strain sequencing project: providing services to taxonomists for standard genome sequencing and annotation.</title>
        <authorList>
            <consortium name="The Broad Institute Genomics Platform"/>
            <consortium name="The Broad Institute Genome Sequencing Center for Infectious Disease"/>
            <person name="Wu L."/>
            <person name="Ma J."/>
        </authorList>
    </citation>
    <scope>NUCLEOTIDE SEQUENCE [LARGE SCALE GENOMIC DNA]</scope>
    <source>
        <strain evidence="3">TBRC 1276</strain>
    </source>
</reference>
<sequence>MSTYSSTAALVLGGTGKTGARVARRLTNLGYAVRVGSRSTTPPFSWEDPSTWGPALQGVDRVYIVHAGLGSPESVGQVRDFTRTAVQAGVHRMVMLTGGGSAEFAQAEDAVRTSGAEWTILRPNWFNQNFDEDLLTNTRQDVRAGEVVGSYGASRFAFVDCEDIADVAAAALTGQGHHGKTYDITGPRLMTFAQAVAEIAAATGRPITYTDLTGAQYRDHLIARGMPVDVAQSFDGDFPDVDSELTTHVHDVLGRPAKDFTDYARQAAATGVWDA</sequence>
<dbReference type="Gene3D" id="3.90.25.10">
    <property type="entry name" value="UDP-galactose 4-epimerase, domain 1"/>
    <property type="match status" value="1"/>
</dbReference>
<keyword evidence="3" id="KW-1185">Reference proteome</keyword>
<comment type="caution">
    <text evidence="2">The sequence shown here is derived from an EMBL/GenBank/DDBJ whole genome shotgun (WGS) entry which is preliminary data.</text>
</comment>
<dbReference type="Gene3D" id="3.40.50.720">
    <property type="entry name" value="NAD(P)-binding Rossmann-like Domain"/>
    <property type="match status" value="1"/>
</dbReference>
<dbReference type="InterPro" id="IPR036291">
    <property type="entry name" value="NAD(P)-bd_dom_sf"/>
</dbReference>
<dbReference type="InterPro" id="IPR051604">
    <property type="entry name" value="Ergot_Alk_Oxidoreductase"/>
</dbReference>
<dbReference type="SUPFAM" id="SSF51735">
    <property type="entry name" value="NAD(P)-binding Rossmann-fold domains"/>
    <property type="match status" value="1"/>
</dbReference>
<proteinExistence type="predicted"/>
<accession>A0ABV8GQP9</accession>
<dbReference type="RefSeq" id="WP_379536085.1">
    <property type="nucleotide sequence ID" value="NZ_JBHSBI010000069.1"/>
</dbReference>
<dbReference type="Pfam" id="PF13460">
    <property type="entry name" value="NAD_binding_10"/>
    <property type="match status" value="1"/>
</dbReference>
<protein>
    <submittedName>
        <fullName evidence="2">NAD(P)H-binding protein</fullName>
    </submittedName>
</protein>
<dbReference type="EMBL" id="JBHSBI010000069">
    <property type="protein sequence ID" value="MFC4016295.1"/>
    <property type="molecule type" value="Genomic_DNA"/>
</dbReference>
<name>A0ABV8GQP9_9ACTN</name>
<dbReference type="Proteomes" id="UP001595851">
    <property type="component" value="Unassembled WGS sequence"/>
</dbReference>
<dbReference type="PANTHER" id="PTHR43162">
    <property type="match status" value="1"/>
</dbReference>